<sequence>MTTTAGEATWSNAGTDNDDLIVSSVTLDPNPPVKGKDFTVTLTGTLRKAITSGTIRTTVKFGMIKIDQDEKAFGATGPGPIGCQGSLSLGSGAPSGKYGLIVVVLDQNSAELAVVDASFSL</sequence>
<accession>A0A3M2L613</accession>
<dbReference type="Pfam" id="PF02221">
    <property type="entry name" value="E1_DerP2_DerF2"/>
    <property type="match status" value="1"/>
</dbReference>
<dbReference type="InterPro" id="IPR003172">
    <property type="entry name" value="ML_dom"/>
</dbReference>
<dbReference type="EMBL" id="RFFH01000004">
    <property type="protein sequence ID" value="RMI32784.1"/>
    <property type="molecule type" value="Genomic_DNA"/>
</dbReference>
<dbReference type="SMART" id="SM00737">
    <property type="entry name" value="ML"/>
    <property type="match status" value="1"/>
</dbReference>
<feature type="domain" description="MD-2-related lipid-recognition" evidence="1">
    <location>
        <begin position="10"/>
        <end position="119"/>
    </location>
</feature>
<evidence type="ECO:0000313" key="2">
    <source>
        <dbReference type="EMBL" id="RMI32784.1"/>
    </source>
</evidence>
<protein>
    <recommendedName>
        <fullName evidence="1">MD-2-related lipid-recognition domain-containing protein</fullName>
    </recommendedName>
</protein>
<gene>
    <name evidence="2" type="ORF">EBN03_12655</name>
</gene>
<organism evidence="2 3">
    <name type="scientific">Nocardia stercoris</name>
    <dbReference type="NCBI Taxonomy" id="2483361"/>
    <lineage>
        <taxon>Bacteria</taxon>
        <taxon>Bacillati</taxon>
        <taxon>Actinomycetota</taxon>
        <taxon>Actinomycetes</taxon>
        <taxon>Mycobacteriales</taxon>
        <taxon>Nocardiaceae</taxon>
        <taxon>Nocardia</taxon>
    </lineage>
</organism>
<evidence type="ECO:0000259" key="1">
    <source>
        <dbReference type="SMART" id="SM00737"/>
    </source>
</evidence>
<reference evidence="2 3" key="1">
    <citation type="submission" date="2018-10" db="EMBL/GenBank/DDBJ databases">
        <title>Isolation from cow dung.</title>
        <authorList>
            <person name="Ling L."/>
        </authorList>
    </citation>
    <scope>NUCLEOTIDE SEQUENCE [LARGE SCALE GENOMIC DNA]</scope>
    <source>
        <strain evidence="2 3">NEAU-LL90</strain>
    </source>
</reference>
<proteinExistence type="predicted"/>
<dbReference type="RefSeq" id="WP_122188169.1">
    <property type="nucleotide sequence ID" value="NZ_RFFH01000004.1"/>
</dbReference>
<name>A0A3M2L613_9NOCA</name>
<keyword evidence="3" id="KW-1185">Reference proteome</keyword>
<dbReference type="AlphaFoldDB" id="A0A3M2L613"/>
<dbReference type="Proteomes" id="UP000279275">
    <property type="component" value="Unassembled WGS sequence"/>
</dbReference>
<evidence type="ECO:0000313" key="3">
    <source>
        <dbReference type="Proteomes" id="UP000279275"/>
    </source>
</evidence>
<comment type="caution">
    <text evidence="2">The sequence shown here is derived from an EMBL/GenBank/DDBJ whole genome shotgun (WGS) entry which is preliminary data.</text>
</comment>